<dbReference type="PANTHER" id="PTHR35176:SF11">
    <property type="entry name" value="PYRIDOXAMINE 5'-PHOSPHATE OXIDASE FAMILY PROTEIN"/>
    <property type="match status" value="1"/>
</dbReference>
<dbReference type="GO" id="GO:0016627">
    <property type="term" value="F:oxidoreductase activity, acting on the CH-CH group of donors"/>
    <property type="evidence" value="ECO:0007669"/>
    <property type="project" value="TreeGrafter"/>
</dbReference>
<dbReference type="GO" id="GO:0005829">
    <property type="term" value="C:cytosol"/>
    <property type="evidence" value="ECO:0007669"/>
    <property type="project" value="TreeGrafter"/>
</dbReference>
<dbReference type="Proteomes" id="UP000509303">
    <property type="component" value="Chromosome"/>
</dbReference>
<dbReference type="Pfam" id="PF01243">
    <property type="entry name" value="PNPOx_N"/>
    <property type="match status" value="1"/>
</dbReference>
<keyword evidence="5" id="KW-1185">Reference proteome</keyword>
<dbReference type="RefSeq" id="WP_176162224.1">
    <property type="nucleotide sequence ID" value="NZ_CP054929.1"/>
</dbReference>
<keyword evidence="1 4" id="KW-0560">Oxidoreductase</keyword>
<dbReference type="AlphaFoldDB" id="A0A7H8N9Q6"/>
<dbReference type="Gene3D" id="2.30.110.10">
    <property type="entry name" value="Electron Transport, Fmn-binding Protein, Chain A"/>
    <property type="match status" value="1"/>
</dbReference>
<evidence type="ECO:0000259" key="3">
    <source>
        <dbReference type="Pfam" id="PF01243"/>
    </source>
</evidence>
<gene>
    <name evidence="4" type="ORF">HUT08_14190</name>
</gene>
<evidence type="ECO:0000256" key="2">
    <source>
        <dbReference type="SAM" id="MobiDB-lite"/>
    </source>
</evidence>
<dbReference type="InterPro" id="IPR012349">
    <property type="entry name" value="Split_barrel_FMN-bd"/>
</dbReference>
<dbReference type="GO" id="GO:0070967">
    <property type="term" value="F:coenzyme F420 binding"/>
    <property type="evidence" value="ECO:0007669"/>
    <property type="project" value="TreeGrafter"/>
</dbReference>
<accession>A0A7H8N9Q6</accession>
<organism evidence="4 5">
    <name type="scientific">Streptomyces buecherae</name>
    <dbReference type="NCBI Taxonomy" id="2763006"/>
    <lineage>
        <taxon>Bacteria</taxon>
        <taxon>Bacillati</taxon>
        <taxon>Actinomycetota</taxon>
        <taxon>Actinomycetes</taxon>
        <taxon>Kitasatosporales</taxon>
        <taxon>Streptomycetaceae</taxon>
        <taxon>Streptomyces</taxon>
    </lineage>
</organism>
<dbReference type="SUPFAM" id="SSF50475">
    <property type="entry name" value="FMN-binding split barrel"/>
    <property type="match status" value="1"/>
</dbReference>
<protein>
    <submittedName>
        <fullName evidence="4">PPOX class F420-dependent oxidoreductase</fullName>
        <ecNumber evidence="4">1.-.-.-</ecNumber>
    </submittedName>
</protein>
<feature type="compositionally biased region" description="Basic and acidic residues" evidence="2">
    <location>
        <begin position="139"/>
        <end position="152"/>
    </location>
</feature>
<proteinExistence type="predicted"/>
<feature type="region of interest" description="Disordered" evidence="2">
    <location>
        <begin position="139"/>
        <end position="162"/>
    </location>
</feature>
<feature type="region of interest" description="Disordered" evidence="2">
    <location>
        <begin position="1"/>
        <end position="21"/>
    </location>
</feature>
<sequence length="162" mass="17598">MTHSPRPPGRLPDPPGPGLAPYVRQKTVLLTTYKRDGSPVGTPVHVAVDGDHAYVRTYSTAWKVRRLRHDPRVSLAPSTTRGVPTGPATPAHARLLDPASPENARAARLLARKYPLTHGVLVPLLHRAKRVRTLHYELRLRQPTDGGPEHSGPDGAPLGDPT</sequence>
<feature type="compositionally biased region" description="Pro residues" evidence="2">
    <location>
        <begin position="1"/>
        <end position="18"/>
    </location>
</feature>
<reference evidence="4 5" key="1">
    <citation type="submission" date="2020-06" db="EMBL/GenBank/DDBJ databases">
        <title>Genome mining for natural products.</title>
        <authorList>
            <person name="Zhang B."/>
            <person name="Shi J."/>
            <person name="Ge H."/>
        </authorList>
    </citation>
    <scope>NUCLEOTIDE SEQUENCE [LARGE SCALE GENOMIC DNA]</scope>
    <source>
        <strain evidence="4 5">NA00687</strain>
    </source>
</reference>
<dbReference type="EC" id="1.-.-.-" evidence="4"/>
<evidence type="ECO:0000313" key="4">
    <source>
        <dbReference type="EMBL" id="QKW50488.1"/>
    </source>
</evidence>
<evidence type="ECO:0000313" key="5">
    <source>
        <dbReference type="Proteomes" id="UP000509303"/>
    </source>
</evidence>
<dbReference type="EMBL" id="CP054929">
    <property type="protein sequence ID" value="QKW50488.1"/>
    <property type="molecule type" value="Genomic_DNA"/>
</dbReference>
<feature type="region of interest" description="Disordered" evidence="2">
    <location>
        <begin position="74"/>
        <end position="95"/>
    </location>
</feature>
<dbReference type="NCBIfam" id="TIGR03666">
    <property type="entry name" value="Rv2061_F420"/>
    <property type="match status" value="1"/>
</dbReference>
<name>A0A7H8N9Q6_9ACTN</name>
<dbReference type="InterPro" id="IPR011576">
    <property type="entry name" value="Pyridox_Oxase_N"/>
</dbReference>
<dbReference type="InterPro" id="IPR019965">
    <property type="entry name" value="PPOX_F420-dep_Rv2061_put"/>
</dbReference>
<feature type="domain" description="Pyridoxamine 5'-phosphate oxidase N-terminal" evidence="3">
    <location>
        <begin position="24"/>
        <end position="76"/>
    </location>
</feature>
<dbReference type="PANTHER" id="PTHR35176">
    <property type="entry name" value="HEME OXYGENASE HI_0854-RELATED"/>
    <property type="match status" value="1"/>
</dbReference>
<evidence type="ECO:0000256" key="1">
    <source>
        <dbReference type="ARBA" id="ARBA00023002"/>
    </source>
</evidence>
<dbReference type="InterPro" id="IPR052019">
    <property type="entry name" value="F420H2_bilvrd_red/Heme_oxyg"/>
</dbReference>